<reference evidence="11 12" key="1">
    <citation type="submission" date="2017-08" db="EMBL/GenBank/DDBJ databases">
        <title>Infants hospitalized years apart are colonized by the same room-sourced microbial strains.</title>
        <authorList>
            <person name="Brooks B."/>
            <person name="Olm M.R."/>
            <person name="Firek B.A."/>
            <person name="Baker R."/>
            <person name="Thomas B.C."/>
            <person name="Morowitz M.J."/>
            <person name="Banfield J.F."/>
        </authorList>
    </citation>
    <scope>NUCLEOTIDE SEQUENCE [LARGE SCALE GENOMIC DNA]</scope>
    <source>
        <strain evidence="11">S2_005_002_R2_29</strain>
    </source>
</reference>
<name>A0A2W5MWG1_9BACT</name>
<keyword evidence="6 10" id="KW-1133">Transmembrane helix</keyword>
<evidence type="ECO:0000256" key="6">
    <source>
        <dbReference type="ARBA" id="ARBA00022989"/>
    </source>
</evidence>
<feature type="transmembrane region" description="Helical" evidence="10">
    <location>
        <begin position="468"/>
        <end position="486"/>
    </location>
</feature>
<comment type="caution">
    <text evidence="11">The sequence shown here is derived from an EMBL/GenBank/DDBJ whole genome shotgun (WGS) entry which is preliminary data.</text>
</comment>
<evidence type="ECO:0000256" key="10">
    <source>
        <dbReference type="HAMAP-Rule" id="MF_02078"/>
    </source>
</evidence>
<dbReference type="InterPro" id="IPR004268">
    <property type="entry name" value="MurJ"/>
</dbReference>
<dbReference type="GO" id="GO:0034204">
    <property type="term" value="P:lipid translocation"/>
    <property type="evidence" value="ECO:0007669"/>
    <property type="project" value="TreeGrafter"/>
</dbReference>
<keyword evidence="7 10" id="KW-0472">Membrane</keyword>
<dbReference type="HAMAP" id="MF_02078">
    <property type="entry name" value="MurJ_MviN"/>
    <property type="match status" value="1"/>
</dbReference>
<dbReference type="GO" id="GO:0009252">
    <property type="term" value="P:peptidoglycan biosynthetic process"/>
    <property type="evidence" value="ECO:0007669"/>
    <property type="project" value="UniProtKB-UniRule"/>
</dbReference>
<dbReference type="PANTHER" id="PTHR47019:SF1">
    <property type="entry name" value="LIPID II FLIPPASE MURJ"/>
    <property type="match status" value="1"/>
</dbReference>
<evidence type="ECO:0000256" key="9">
    <source>
        <dbReference type="ARBA" id="ARBA00061532"/>
    </source>
</evidence>
<feature type="transmembrane region" description="Helical" evidence="10">
    <location>
        <begin position="538"/>
        <end position="564"/>
    </location>
</feature>
<keyword evidence="4 10" id="KW-0133">Cell shape</keyword>
<comment type="function">
    <text evidence="8 10">Involved in peptidoglycan biosynthesis. Transports lipid-linked peptidoglycan precursors from the inner to the outer leaflet of the cytoplasmic membrane.</text>
</comment>
<dbReference type="AlphaFoldDB" id="A0A2W5MWG1"/>
<evidence type="ECO:0000256" key="7">
    <source>
        <dbReference type="ARBA" id="ARBA00023136"/>
    </source>
</evidence>
<dbReference type="Pfam" id="PF03023">
    <property type="entry name" value="MurJ"/>
    <property type="match status" value="1"/>
</dbReference>
<evidence type="ECO:0000256" key="8">
    <source>
        <dbReference type="ARBA" id="ARBA00060041"/>
    </source>
</evidence>
<dbReference type="CDD" id="cd13123">
    <property type="entry name" value="MATE_MurJ_like"/>
    <property type="match status" value="1"/>
</dbReference>
<dbReference type="EMBL" id="QFQB01000046">
    <property type="protein sequence ID" value="PZQ45526.1"/>
    <property type="molecule type" value="Genomic_DNA"/>
</dbReference>
<comment type="similarity">
    <text evidence="9 10">Belongs to the MurJ/MviN family.</text>
</comment>
<evidence type="ECO:0000256" key="3">
    <source>
        <dbReference type="ARBA" id="ARBA00022692"/>
    </source>
</evidence>
<gene>
    <name evidence="11" type="primary">mviN</name>
    <name evidence="10" type="synonym">murJ</name>
    <name evidence="11" type="ORF">DI551_07090</name>
</gene>
<keyword evidence="5 10" id="KW-0573">Peptidoglycan synthesis</keyword>
<dbReference type="GO" id="GO:0071555">
    <property type="term" value="P:cell wall organization"/>
    <property type="evidence" value="ECO:0007669"/>
    <property type="project" value="UniProtKB-KW"/>
</dbReference>
<organism evidence="11 12">
    <name type="scientific">Micavibrio aeruginosavorus</name>
    <dbReference type="NCBI Taxonomy" id="349221"/>
    <lineage>
        <taxon>Bacteria</taxon>
        <taxon>Pseudomonadati</taxon>
        <taxon>Bdellovibrionota</taxon>
        <taxon>Bdellovibrionia</taxon>
        <taxon>Bdellovibrionales</taxon>
        <taxon>Pseudobdellovibrionaceae</taxon>
        <taxon>Micavibrio</taxon>
    </lineage>
</organism>
<evidence type="ECO:0000256" key="4">
    <source>
        <dbReference type="ARBA" id="ARBA00022960"/>
    </source>
</evidence>
<feature type="transmembrane region" description="Helical" evidence="10">
    <location>
        <begin position="373"/>
        <end position="397"/>
    </location>
</feature>
<evidence type="ECO:0000256" key="1">
    <source>
        <dbReference type="ARBA" id="ARBA00004651"/>
    </source>
</evidence>
<sequence length="577" mass="62272">MHINRYISPDCFYLSFSNFISHLSKCQPDHVFKFLPILWFCIKKLIFHVAPLISLGITNPMKLLKAMATVGGLTGLSRILGFIRDVLTAVILGAGPIADAFIVALKLPNLFRRVTAEGAFSVSFVPMYSAKLAKDGQEEADKFASNSFAVMTVILAPFTILAIMAMPWIIHLLAPGFEEGSERYTLAVEMTRVTFPYLLLISLSALMGGVLNAHDKFVPFAAAPIVFNLALIAALYFLEPMMKTGGHALSWGLFGAGVLQFVGLLACVKMYRIRIDFKMPKFNADIKKLFKLMVPGIIGAGVVHINLFVDIIIASTLPEGSISYLYYADRLNQLPLGMVGIAVGTALLPMLSRTMAGEQAEEAKNLFNRALEICLILALPAAVAMLIAAGPLIKALFQYGNFGAEDAQITAYVLMGYALGVAPYVCGKVFSTAYYAQHDTVTPVKIAVACALTNIALALVLIQFMGAAGIALSTGVCGWLQFALFIRGLKSNDKTGFDARFKHNLPRIVFASCIMAAVLATVAHYSSGYYDGSKIEKIVALSVLVASGLATYSLAILGTGAIKIQDIKKVFARKKAS</sequence>
<evidence type="ECO:0000256" key="5">
    <source>
        <dbReference type="ARBA" id="ARBA00022984"/>
    </source>
</evidence>
<feature type="transmembrane region" description="Helical" evidence="10">
    <location>
        <begin position="37"/>
        <end position="57"/>
    </location>
</feature>
<feature type="transmembrane region" description="Helical" evidence="10">
    <location>
        <begin position="250"/>
        <end position="271"/>
    </location>
</feature>
<dbReference type="GO" id="GO:0008360">
    <property type="term" value="P:regulation of cell shape"/>
    <property type="evidence" value="ECO:0007669"/>
    <property type="project" value="UniProtKB-KW"/>
</dbReference>
<feature type="transmembrane region" description="Helical" evidence="10">
    <location>
        <begin position="148"/>
        <end position="174"/>
    </location>
</feature>
<comment type="pathway">
    <text evidence="10">Cell wall biogenesis; peptidoglycan biosynthesis.</text>
</comment>
<evidence type="ECO:0000313" key="11">
    <source>
        <dbReference type="EMBL" id="PZQ45526.1"/>
    </source>
</evidence>
<feature type="transmembrane region" description="Helical" evidence="10">
    <location>
        <begin position="194"/>
        <end position="213"/>
    </location>
</feature>
<dbReference type="UniPathway" id="UPA00219"/>
<keyword evidence="10" id="KW-0813">Transport</keyword>
<feature type="transmembrane region" description="Helical" evidence="10">
    <location>
        <begin position="292"/>
        <end position="314"/>
    </location>
</feature>
<proteinExistence type="inferred from homology"/>
<keyword evidence="2 10" id="KW-1003">Cell membrane</keyword>
<dbReference type="GO" id="GO:0015648">
    <property type="term" value="F:lipid-linked peptidoglycan transporter activity"/>
    <property type="evidence" value="ECO:0007669"/>
    <property type="project" value="UniProtKB-UniRule"/>
</dbReference>
<dbReference type="InterPro" id="IPR051050">
    <property type="entry name" value="Lipid_II_flippase_MurJ/MviN"/>
</dbReference>
<comment type="subcellular location">
    <subcellularLocation>
        <location evidence="1 10">Cell membrane</location>
        <topology evidence="1 10">Multi-pass membrane protein</topology>
    </subcellularLocation>
</comment>
<keyword evidence="10" id="KW-0961">Cell wall biogenesis/degradation</keyword>
<feature type="transmembrane region" description="Helical" evidence="10">
    <location>
        <begin position="86"/>
        <end position="104"/>
    </location>
</feature>
<dbReference type="Proteomes" id="UP000249417">
    <property type="component" value="Unassembled WGS sequence"/>
</dbReference>
<evidence type="ECO:0000256" key="2">
    <source>
        <dbReference type="ARBA" id="ARBA00022475"/>
    </source>
</evidence>
<dbReference type="GO" id="GO:0005886">
    <property type="term" value="C:plasma membrane"/>
    <property type="evidence" value="ECO:0007669"/>
    <property type="project" value="UniProtKB-SubCell"/>
</dbReference>
<feature type="transmembrane region" description="Helical" evidence="10">
    <location>
        <begin position="442"/>
        <end position="462"/>
    </location>
</feature>
<feature type="transmembrane region" description="Helical" evidence="10">
    <location>
        <begin position="409"/>
        <end position="430"/>
    </location>
</feature>
<dbReference type="NCBIfam" id="TIGR01695">
    <property type="entry name" value="murJ_mviN"/>
    <property type="match status" value="1"/>
</dbReference>
<feature type="transmembrane region" description="Helical" evidence="10">
    <location>
        <begin position="334"/>
        <end position="352"/>
    </location>
</feature>
<keyword evidence="3 10" id="KW-0812">Transmembrane</keyword>
<evidence type="ECO:0000313" key="12">
    <source>
        <dbReference type="Proteomes" id="UP000249417"/>
    </source>
</evidence>
<dbReference type="PANTHER" id="PTHR47019">
    <property type="entry name" value="LIPID II FLIPPASE MURJ"/>
    <property type="match status" value="1"/>
</dbReference>
<dbReference type="PRINTS" id="PR01806">
    <property type="entry name" value="VIRFACTRMVIN"/>
</dbReference>
<feature type="transmembrane region" description="Helical" evidence="10">
    <location>
        <begin position="220"/>
        <end position="238"/>
    </location>
</feature>
<accession>A0A2W5MWG1</accession>
<feature type="transmembrane region" description="Helical" evidence="10">
    <location>
        <begin position="507"/>
        <end position="526"/>
    </location>
</feature>
<protein>
    <recommendedName>
        <fullName evidence="10">Probable lipid II flippase MurJ</fullName>
    </recommendedName>
</protein>